<feature type="domain" description="Crossover junction endonuclease MUS81-like HHH" evidence="1">
    <location>
        <begin position="1"/>
        <end position="77"/>
    </location>
</feature>
<organism evidence="2">
    <name type="scientific">marine sediment metagenome</name>
    <dbReference type="NCBI Taxonomy" id="412755"/>
    <lineage>
        <taxon>unclassified sequences</taxon>
        <taxon>metagenomes</taxon>
        <taxon>ecological metagenomes</taxon>
    </lineage>
</organism>
<sequence>MLNKKIVKILYGIEELLKIKGVPFKPSAYHKAALSLENLEQDVSFIYEKDGLKGLEKISGVGKSIAKKIEEYMKKGRINYYEN</sequence>
<protein>
    <recommendedName>
        <fullName evidence="1">Crossover junction endonuclease MUS81-like HHH domain-containing protein</fullName>
    </recommendedName>
</protein>
<dbReference type="Pfam" id="PF14716">
    <property type="entry name" value="HHH_8"/>
    <property type="match status" value="1"/>
</dbReference>
<dbReference type="SUPFAM" id="SSF47802">
    <property type="entry name" value="DNA polymerase beta, N-terminal domain-like"/>
    <property type="match status" value="1"/>
</dbReference>
<dbReference type="InterPro" id="IPR027421">
    <property type="entry name" value="DNA_pol_lamdba_lyase_dom_sf"/>
</dbReference>
<comment type="caution">
    <text evidence="2">The sequence shown here is derived from an EMBL/GenBank/DDBJ whole genome shotgun (WGS) entry which is preliminary data.</text>
</comment>
<gene>
    <name evidence="2" type="ORF">S03H2_37207</name>
</gene>
<name>X1FSB8_9ZZZZ</name>
<evidence type="ECO:0000259" key="1">
    <source>
        <dbReference type="Pfam" id="PF14716"/>
    </source>
</evidence>
<reference evidence="2" key="1">
    <citation type="journal article" date="2014" name="Front. Microbiol.">
        <title>High frequency of phylogenetically diverse reductive dehalogenase-homologous genes in deep subseafloor sedimentary metagenomes.</title>
        <authorList>
            <person name="Kawai M."/>
            <person name="Futagami T."/>
            <person name="Toyoda A."/>
            <person name="Takaki Y."/>
            <person name="Nishi S."/>
            <person name="Hori S."/>
            <person name="Arai W."/>
            <person name="Tsubouchi T."/>
            <person name="Morono Y."/>
            <person name="Uchiyama I."/>
            <person name="Ito T."/>
            <person name="Fujiyama A."/>
            <person name="Inagaki F."/>
            <person name="Takami H."/>
        </authorList>
    </citation>
    <scope>NUCLEOTIDE SEQUENCE</scope>
    <source>
        <strain evidence="2">Expedition CK06-06</strain>
    </source>
</reference>
<proteinExistence type="predicted"/>
<evidence type="ECO:0000313" key="2">
    <source>
        <dbReference type="EMBL" id="GAH47877.1"/>
    </source>
</evidence>
<dbReference type="InterPro" id="IPR010996">
    <property type="entry name" value="HHH_MUS81"/>
</dbReference>
<dbReference type="AlphaFoldDB" id="X1FSB8"/>
<dbReference type="EMBL" id="BARU01022877">
    <property type="protein sequence ID" value="GAH47877.1"/>
    <property type="molecule type" value="Genomic_DNA"/>
</dbReference>
<accession>X1FSB8</accession>
<dbReference type="Gene3D" id="1.10.150.110">
    <property type="entry name" value="DNA polymerase beta, N-terminal domain-like"/>
    <property type="match status" value="1"/>
</dbReference>